<dbReference type="AlphaFoldDB" id="A0A6C0IF47"/>
<dbReference type="Pfam" id="PF19150">
    <property type="entry name" value="DUF5832"/>
    <property type="match status" value="1"/>
</dbReference>
<evidence type="ECO:0000256" key="1">
    <source>
        <dbReference type="SAM" id="MobiDB-lite"/>
    </source>
</evidence>
<organism evidence="2">
    <name type="scientific">viral metagenome</name>
    <dbReference type="NCBI Taxonomy" id="1070528"/>
    <lineage>
        <taxon>unclassified sequences</taxon>
        <taxon>metagenomes</taxon>
        <taxon>organismal metagenomes</taxon>
    </lineage>
</organism>
<dbReference type="EMBL" id="MN740169">
    <property type="protein sequence ID" value="QHT91778.1"/>
    <property type="molecule type" value="Genomic_DNA"/>
</dbReference>
<evidence type="ECO:0000313" key="2">
    <source>
        <dbReference type="EMBL" id="QHT91778.1"/>
    </source>
</evidence>
<feature type="region of interest" description="Disordered" evidence="1">
    <location>
        <begin position="295"/>
        <end position="326"/>
    </location>
</feature>
<reference evidence="2" key="1">
    <citation type="journal article" date="2020" name="Nature">
        <title>Giant virus diversity and host interactions through global metagenomics.</title>
        <authorList>
            <person name="Schulz F."/>
            <person name="Roux S."/>
            <person name="Paez-Espino D."/>
            <person name="Jungbluth S."/>
            <person name="Walsh D.A."/>
            <person name="Denef V.J."/>
            <person name="McMahon K.D."/>
            <person name="Konstantinidis K.T."/>
            <person name="Eloe-Fadrosh E.A."/>
            <person name="Kyrpides N.C."/>
            <person name="Woyke T."/>
        </authorList>
    </citation>
    <scope>NUCLEOTIDE SEQUENCE</scope>
    <source>
        <strain evidence="2">GVMAG-M-3300023184-86</strain>
    </source>
</reference>
<dbReference type="InterPro" id="IPR043872">
    <property type="entry name" value="DUF5832"/>
</dbReference>
<accession>A0A6C0IF47</accession>
<protein>
    <submittedName>
        <fullName evidence="2">Uncharacterized protein</fullName>
    </submittedName>
</protein>
<proteinExistence type="predicted"/>
<sequence length="326" mass="37819">MNRSKDKNSKKQGFEKKMENGKANPKYVDLLEEDKTIAGQKFVCVSFISPEKILKQKEIFFFEEFLKKWELNKSMEKFVQFLNFVSYKYNMNFDDLTNDFKEFVKEEKDSLSKSSMEDEYKTFLDNNEEDLDKKFGIKHNFQTSIRGVKIRGAYPSLEEAELRCKMLREVDPNHDVYVGPVGLWMPWEPEAYKTGRVEYMEEELNQLMSEKNKNETNAKSAFDQRVKDSKKKAIEENIKNAEKSGNTITQTIDEEGNLIGINNVKSVESSFKDQDEVSAADIRKELFEGENIVVGDSDHGQSKLISGPFVTNKQTNVNDDSMERLD</sequence>
<feature type="region of interest" description="Disordered" evidence="1">
    <location>
        <begin position="1"/>
        <end position="20"/>
    </location>
</feature>
<feature type="compositionally biased region" description="Polar residues" evidence="1">
    <location>
        <begin position="309"/>
        <end position="319"/>
    </location>
</feature>
<name>A0A6C0IF47_9ZZZZ</name>